<sequence>MANIREIAKLAGVSVATVSRVLNNHPYVREEKRHAVQQAMDSLDYRRNLTAIHLSKGTTNLIGVVLPSIDIPYFSNIIEGIAEEGLQHNLQLVLVQTNYEISKELDALELLRGNLIDGLIFTSRAVSLDIIKQYNGNGPVVLCEDSDQLEFPSISIPHEQAFQRGLDYLISKGHSRIAYTLGRKTGANSQKRTTAYQAIMKKINEPIRDDWVFDKCLTITDGRQIIHKYNRLKEKPTAFLATNDQVAAGLIFGAQNDGLTVPYDIAVLSFDNQPISEVMNISTIDIPIKEIGRKAVQTLVEGKSAKKQKISLPFQLIERKTV</sequence>
<dbReference type="SUPFAM" id="SSF47413">
    <property type="entry name" value="lambda repressor-like DNA-binding domains"/>
    <property type="match status" value="1"/>
</dbReference>
<accession>A0A1G8WJX1</accession>
<evidence type="ECO:0000256" key="2">
    <source>
        <dbReference type="ARBA" id="ARBA00023125"/>
    </source>
</evidence>
<dbReference type="PROSITE" id="PS00356">
    <property type="entry name" value="HTH_LACI_1"/>
    <property type="match status" value="1"/>
</dbReference>
<dbReference type="PANTHER" id="PTHR30146">
    <property type="entry name" value="LACI-RELATED TRANSCRIPTIONAL REPRESSOR"/>
    <property type="match status" value="1"/>
</dbReference>
<dbReference type="OrthoDB" id="9798934at2"/>
<dbReference type="RefSeq" id="WP_093211336.1">
    <property type="nucleotide sequence ID" value="NZ_FNFL01000001.1"/>
</dbReference>
<dbReference type="EMBL" id="FNFL01000001">
    <property type="protein sequence ID" value="SDJ78373.1"/>
    <property type="molecule type" value="Genomic_DNA"/>
</dbReference>
<proteinExistence type="predicted"/>
<feature type="domain" description="HTH lacI-type" evidence="4">
    <location>
        <begin position="2"/>
        <end position="56"/>
    </location>
</feature>
<evidence type="ECO:0000256" key="1">
    <source>
        <dbReference type="ARBA" id="ARBA00023015"/>
    </source>
</evidence>
<dbReference type="InterPro" id="IPR001761">
    <property type="entry name" value="Peripla_BP/Lac1_sug-bd_dom"/>
</dbReference>
<evidence type="ECO:0000313" key="6">
    <source>
        <dbReference type="Proteomes" id="UP000198694"/>
    </source>
</evidence>
<dbReference type="GO" id="GO:0003700">
    <property type="term" value="F:DNA-binding transcription factor activity"/>
    <property type="evidence" value="ECO:0007669"/>
    <property type="project" value="TreeGrafter"/>
</dbReference>
<keyword evidence="3" id="KW-0804">Transcription</keyword>
<dbReference type="CDD" id="cd06286">
    <property type="entry name" value="PBP1_CcpB-like"/>
    <property type="match status" value="1"/>
</dbReference>
<dbReference type="InterPro" id="IPR000843">
    <property type="entry name" value="HTH_LacI"/>
</dbReference>
<keyword evidence="1" id="KW-0805">Transcription regulation</keyword>
<dbReference type="Pfam" id="PF00356">
    <property type="entry name" value="LacI"/>
    <property type="match status" value="1"/>
</dbReference>
<keyword evidence="2 5" id="KW-0238">DNA-binding</keyword>
<dbReference type="STRING" id="407036.SAMN05216243_0838"/>
<dbReference type="SMART" id="SM00354">
    <property type="entry name" value="HTH_LACI"/>
    <property type="match status" value="1"/>
</dbReference>
<dbReference type="PROSITE" id="PS50932">
    <property type="entry name" value="HTH_LACI_2"/>
    <property type="match status" value="1"/>
</dbReference>
<dbReference type="PRINTS" id="PR00036">
    <property type="entry name" value="HTHLACI"/>
</dbReference>
<dbReference type="AlphaFoldDB" id="A0A1G8WJX1"/>
<gene>
    <name evidence="5" type="ORF">SAMN05216243_0838</name>
</gene>
<evidence type="ECO:0000256" key="3">
    <source>
        <dbReference type="ARBA" id="ARBA00023163"/>
    </source>
</evidence>
<keyword evidence="6" id="KW-1185">Reference proteome</keyword>
<dbReference type="Gene3D" id="3.40.50.2300">
    <property type="match status" value="2"/>
</dbReference>
<evidence type="ECO:0000313" key="5">
    <source>
        <dbReference type="EMBL" id="SDJ78373.1"/>
    </source>
</evidence>
<dbReference type="Gene3D" id="1.10.260.40">
    <property type="entry name" value="lambda repressor-like DNA-binding domains"/>
    <property type="match status" value="1"/>
</dbReference>
<dbReference type="SUPFAM" id="SSF53822">
    <property type="entry name" value="Periplasmic binding protein-like I"/>
    <property type="match status" value="1"/>
</dbReference>
<reference evidence="5 6" key="1">
    <citation type="submission" date="2016-10" db="EMBL/GenBank/DDBJ databases">
        <authorList>
            <person name="de Groot N.N."/>
        </authorList>
    </citation>
    <scope>NUCLEOTIDE SEQUENCE [LARGE SCALE GENOMIC DNA]</scope>
    <source>
        <strain evidence="5 6">CGMCC 1.6502</strain>
    </source>
</reference>
<dbReference type="CDD" id="cd01392">
    <property type="entry name" value="HTH_LacI"/>
    <property type="match status" value="1"/>
</dbReference>
<dbReference type="InterPro" id="IPR028082">
    <property type="entry name" value="Peripla_BP_I"/>
</dbReference>
<organism evidence="5 6">
    <name type="scientific">Sediminibacillus albus</name>
    <dbReference type="NCBI Taxonomy" id="407036"/>
    <lineage>
        <taxon>Bacteria</taxon>
        <taxon>Bacillati</taxon>
        <taxon>Bacillota</taxon>
        <taxon>Bacilli</taxon>
        <taxon>Bacillales</taxon>
        <taxon>Bacillaceae</taxon>
        <taxon>Sediminibacillus</taxon>
    </lineage>
</organism>
<dbReference type="GO" id="GO:0000976">
    <property type="term" value="F:transcription cis-regulatory region binding"/>
    <property type="evidence" value="ECO:0007669"/>
    <property type="project" value="TreeGrafter"/>
</dbReference>
<dbReference type="Proteomes" id="UP000198694">
    <property type="component" value="Unassembled WGS sequence"/>
</dbReference>
<dbReference type="PANTHER" id="PTHR30146:SF105">
    <property type="entry name" value="CATABOLITE CONTROL PROTEIN B"/>
    <property type="match status" value="1"/>
</dbReference>
<protein>
    <submittedName>
        <fullName evidence="5">DNA-binding transcriptional regulator, LacI/PurR family</fullName>
    </submittedName>
</protein>
<name>A0A1G8WJX1_9BACI</name>
<evidence type="ECO:0000259" key="4">
    <source>
        <dbReference type="PROSITE" id="PS50932"/>
    </source>
</evidence>
<dbReference type="InterPro" id="IPR010982">
    <property type="entry name" value="Lambda_DNA-bd_dom_sf"/>
</dbReference>
<dbReference type="Pfam" id="PF00532">
    <property type="entry name" value="Peripla_BP_1"/>
    <property type="match status" value="1"/>
</dbReference>